<dbReference type="OrthoDB" id="9804207at2"/>
<comment type="similarity">
    <text evidence="1 7">Belongs to the nitroreductase family.</text>
</comment>
<proteinExistence type="inferred from homology"/>
<dbReference type="Gene3D" id="3.40.109.10">
    <property type="entry name" value="NADH Oxidase"/>
    <property type="match status" value="1"/>
</dbReference>
<feature type="binding site" description="in other chain" evidence="8">
    <location>
        <begin position="138"/>
        <end position="140"/>
    </location>
    <ligand>
        <name>FMN</name>
        <dbReference type="ChEBI" id="CHEBI:58210"/>
        <note>ligand shared between dimeric partners</note>
    </ligand>
</feature>
<dbReference type="PANTHER" id="PTHR43821:SF1">
    <property type="entry name" value="NAD(P)H NITROREDUCTASE YDJA-RELATED"/>
    <property type="match status" value="1"/>
</dbReference>
<evidence type="ECO:0000259" key="9">
    <source>
        <dbReference type="Pfam" id="PF00881"/>
    </source>
</evidence>
<dbReference type="GO" id="GO:0016491">
    <property type="term" value="F:oxidoreductase activity"/>
    <property type="evidence" value="ECO:0007669"/>
    <property type="project" value="UniProtKB-UniRule"/>
</dbReference>
<dbReference type="InterPro" id="IPR000415">
    <property type="entry name" value="Nitroreductase-like"/>
</dbReference>
<sequence length="187" mass="21555">MDISDIIKKRRATPPRFMAKKELEKELILTLLENANWAPNHKKTEPWRFWVFQGESKQRLSESVFNLLEKEKSNGELVNMQKAEKFRDNLMRAPVAIAIIMQRDAGERISEWEEVAAVSMAVQNMWLTATQMELGAFWSTPPFLPLIQQHLNLGTGQKLLGFFFVGHIAMDYPSPGRGPVSEKVQWK</sequence>
<evidence type="ECO:0000256" key="6">
    <source>
        <dbReference type="ARBA" id="ARBA00023027"/>
    </source>
</evidence>
<feature type="domain" description="Nitroreductase" evidence="9">
    <location>
        <begin position="7"/>
        <end position="167"/>
    </location>
</feature>
<evidence type="ECO:0000256" key="3">
    <source>
        <dbReference type="ARBA" id="ARBA00022643"/>
    </source>
</evidence>
<keyword evidence="11" id="KW-1185">Reference proteome</keyword>
<gene>
    <name evidence="10" type="ORF">D1164_12110</name>
</gene>
<evidence type="ECO:0000313" key="11">
    <source>
        <dbReference type="Proteomes" id="UP000266441"/>
    </source>
</evidence>
<evidence type="ECO:0000256" key="5">
    <source>
        <dbReference type="ARBA" id="ARBA00023002"/>
    </source>
</evidence>
<dbReference type="EC" id="1.-.-.-" evidence="7"/>
<evidence type="ECO:0000256" key="2">
    <source>
        <dbReference type="ARBA" id="ARBA00022630"/>
    </source>
</evidence>
<dbReference type="EMBL" id="QWET01000008">
    <property type="protein sequence ID" value="RIH64785.1"/>
    <property type="molecule type" value="Genomic_DNA"/>
</dbReference>
<accession>A0A399CYF5</accession>
<dbReference type="CDD" id="cd02135">
    <property type="entry name" value="YdjA-like"/>
    <property type="match status" value="1"/>
</dbReference>
<dbReference type="InterPro" id="IPR052530">
    <property type="entry name" value="NAD(P)H_nitroreductase"/>
</dbReference>
<feature type="binding site" evidence="8">
    <location>
        <position position="41"/>
    </location>
    <ligand>
        <name>FMN</name>
        <dbReference type="ChEBI" id="CHEBI:58210"/>
        <note>ligand shared between dimeric partners</note>
    </ligand>
</feature>
<name>A0A399CYF5_9BACT</name>
<keyword evidence="6 7" id="KW-0520">NAD</keyword>
<evidence type="ECO:0000256" key="1">
    <source>
        <dbReference type="ARBA" id="ARBA00007118"/>
    </source>
</evidence>
<dbReference type="RefSeq" id="WP_119350250.1">
    <property type="nucleotide sequence ID" value="NZ_QWET01000008.1"/>
</dbReference>
<reference evidence="10 11" key="1">
    <citation type="journal article" date="2015" name="Int. J. Syst. Evol. Microbiol.">
        <title>Mariniphaga sediminis sp. nov., isolated from coastal sediment.</title>
        <authorList>
            <person name="Wang F.Q."/>
            <person name="Shen Q.Y."/>
            <person name="Chen G.J."/>
            <person name="Du Z.J."/>
        </authorList>
    </citation>
    <scope>NUCLEOTIDE SEQUENCE [LARGE SCALE GENOMIC DNA]</scope>
    <source>
        <strain evidence="10 11">SY21</strain>
    </source>
</reference>
<dbReference type="PANTHER" id="PTHR43821">
    <property type="entry name" value="NAD(P)H NITROREDUCTASE YDJA-RELATED"/>
    <property type="match status" value="1"/>
</dbReference>
<dbReference type="SUPFAM" id="SSF55469">
    <property type="entry name" value="FMN-dependent nitroreductase-like"/>
    <property type="match status" value="1"/>
</dbReference>
<evidence type="ECO:0000313" key="10">
    <source>
        <dbReference type="EMBL" id="RIH64785.1"/>
    </source>
</evidence>
<keyword evidence="3 7" id="KW-0288">FMN</keyword>
<evidence type="ECO:0000256" key="4">
    <source>
        <dbReference type="ARBA" id="ARBA00022857"/>
    </source>
</evidence>
<dbReference type="Pfam" id="PF00881">
    <property type="entry name" value="Nitroreductase"/>
    <property type="match status" value="1"/>
</dbReference>
<dbReference type="Proteomes" id="UP000266441">
    <property type="component" value="Unassembled WGS sequence"/>
</dbReference>
<organism evidence="10 11">
    <name type="scientific">Mariniphaga sediminis</name>
    <dbReference type="NCBI Taxonomy" id="1628158"/>
    <lineage>
        <taxon>Bacteria</taxon>
        <taxon>Pseudomonadati</taxon>
        <taxon>Bacteroidota</taxon>
        <taxon>Bacteroidia</taxon>
        <taxon>Marinilabiliales</taxon>
        <taxon>Prolixibacteraceae</taxon>
        <taxon>Mariniphaga</taxon>
    </lineage>
</organism>
<comment type="cofactor">
    <cofactor evidence="8">
        <name>FMN</name>
        <dbReference type="ChEBI" id="CHEBI:58210"/>
    </cofactor>
    <text evidence="8">Binds 1 FMN per subunit.</text>
</comment>
<dbReference type="PIRSF" id="PIRSF000232">
    <property type="entry name" value="YdjA"/>
    <property type="match status" value="1"/>
</dbReference>
<evidence type="ECO:0000256" key="8">
    <source>
        <dbReference type="PIRSR" id="PIRSR000232-1"/>
    </source>
</evidence>
<dbReference type="AlphaFoldDB" id="A0A399CYF5"/>
<dbReference type="InterPro" id="IPR029479">
    <property type="entry name" value="Nitroreductase"/>
</dbReference>
<protein>
    <recommendedName>
        <fullName evidence="7">Putative NAD(P)H nitroreductase</fullName>
        <ecNumber evidence="7">1.-.-.-</ecNumber>
    </recommendedName>
</protein>
<keyword evidence="2 7" id="KW-0285">Flavoprotein</keyword>
<keyword evidence="4 7" id="KW-0521">NADP</keyword>
<evidence type="ECO:0000256" key="7">
    <source>
        <dbReference type="PIRNR" id="PIRNR000232"/>
    </source>
</evidence>
<dbReference type="InterPro" id="IPR026021">
    <property type="entry name" value="YdjA-like"/>
</dbReference>
<comment type="caution">
    <text evidence="10">The sequence shown here is derived from an EMBL/GenBank/DDBJ whole genome shotgun (WGS) entry which is preliminary data.</text>
</comment>
<keyword evidence="5 7" id="KW-0560">Oxidoreductase</keyword>